<sequence length="273" mass="29316">GWRKKSSMTQTVNVIPVELTELRSASTSNGGTALTTTLGLISIPLGADYISITPRNFSADCKAAGVLLNPYLSIFHTQNAGQDTTDLSDEMQDGDATSVEFVTFAITGTGYMYVGARVPFLGVQVGLGTNKNATASVLTVNYWKPGGWTDISDNDGTITGTESMSQSGDVVWTIPTTWQKTSLSAIGDTLPASCNKYEERYWTRWEWSAALDTVAVNTMRTINRSTTYAEYIEGQAVELKLSDREISCVQAITGAGTANLIVNVGSLIGSEFE</sequence>
<gene>
    <name evidence="1" type="ORF">LCGC14_2702020</name>
</gene>
<proteinExistence type="predicted"/>
<organism evidence="1">
    <name type="scientific">marine sediment metagenome</name>
    <dbReference type="NCBI Taxonomy" id="412755"/>
    <lineage>
        <taxon>unclassified sequences</taxon>
        <taxon>metagenomes</taxon>
        <taxon>ecological metagenomes</taxon>
    </lineage>
</organism>
<protein>
    <submittedName>
        <fullName evidence="1">Uncharacterized protein</fullName>
    </submittedName>
</protein>
<reference evidence="1" key="1">
    <citation type="journal article" date="2015" name="Nature">
        <title>Complex archaea that bridge the gap between prokaryotes and eukaryotes.</title>
        <authorList>
            <person name="Spang A."/>
            <person name="Saw J.H."/>
            <person name="Jorgensen S.L."/>
            <person name="Zaremba-Niedzwiedzka K."/>
            <person name="Martijn J."/>
            <person name="Lind A.E."/>
            <person name="van Eijk R."/>
            <person name="Schleper C."/>
            <person name="Guy L."/>
            <person name="Ettema T.J."/>
        </authorList>
    </citation>
    <scope>NUCLEOTIDE SEQUENCE</scope>
</reference>
<dbReference type="AlphaFoldDB" id="A0A0F9A329"/>
<comment type="caution">
    <text evidence="1">The sequence shown here is derived from an EMBL/GenBank/DDBJ whole genome shotgun (WGS) entry which is preliminary data.</text>
</comment>
<evidence type="ECO:0000313" key="1">
    <source>
        <dbReference type="EMBL" id="KKK92530.1"/>
    </source>
</evidence>
<name>A0A0F9A329_9ZZZZ</name>
<accession>A0A0F9A329</accession>
<feature type="non-terminal residue" evidence="1">
    <location>
        <position position="1"/>
    </location>
</feature>
<dbReference type="EMBL" id="LAZR01048173">
    <property type="protein sequence ID" value="KKK92530.1"/>
    <property type="molecule type" value="Genomic_DNA"/>
</dbReference>